<dbReference type="AlphaFoldDB" id="A0A117NIA2"/>
<comment type="caution">
    <text evidence="1">The sequence shown here is derived from an EMBL/GenBank/DDBJ whole genome shotgun (WGS) entry which is preliminary data.</text>
</comment>
<sequence>MYHFQYLNDFINLLGAVIIKQVPACPTKKGEMGAKGYKLITGVSAIKKIRTTKRYPFSPLISMRC</sequence>
<name>A0A117NIA2_PICGL</name>
<proteinExistence type="predicted"/>
<organism evidence="1">
    <name type="scientific">Picea glauca</name>
    <name type="common">White spruce</name>
    <name type="synonym">Pinus glauca</name>
    <dbReference type="NCBI Taxonomy" id="3330"/>
    <lineage>
        <taxon>Eukaryota</taxon>
        <taxon>Viridiplantae</taxon>
        <taxon>Streptophyta</taxon>
        <taxon>Embryophyta</taxon>
        <taxon>Tracheophyta</taxon>
        <taxon>Spermatophyta</taxon>
        <taxon>Pinopsida</taxon>
        <taxon>Pinidae</taxon>
        <taxon>Conifers I</taxon>
        <taxon>Pinales</taxon>
        <taxon>Pinaceae</taxon>
        <taxon>Picea</taxon>
    </lineage>
</organism>
<geneLocation type="mitochondrion" evidence="1"/>
<reference evidence="1" key="1">
    <citation type="journal article" date="2015" name="Genome Biol. Evol.">
        <title>Organellar Genomes of White Spruce (Picea glauca): Assembly and Annotation.</title>
        <authorList>
            <person name="Jackman S.D."/>
            <person name="Warren R.L."/>
            <person name="Gibb E.A."/>
            <person name="Vandervalk B.P."/>
            <person name="Mohamadi H."/>
            <person name="Chu J."/>
            <person name="Raymond A."/>
            <person name="Pleasance S."/>
            <person name="Coope R."/>
            <person name="Wildung M.R."/>
            <person name="Ritland C.E."/>
            <person name="Bousquet J."/>
            <person name="Jones S.J."/>
            <person name="Bohlmann J."/>
            <person name="Birol I."/>
        </authorList>
    </citation>
    <scope>NUCLEOTIDE SEQUENCE [LARGE SCALE GENOMIC DNA]</scope>
    <source>
        <tissue evidence="1">Flushing bud</tissue>
    </source>
</reference>
<gene>
    <name evidence="1" type="ORF">ABT39_MTgene2792</name>
</gene>
<evidence type="ECO:0000313" key="1">
    <source>
        <dbReference type="EMBL" id="KUM49567.1"/>
    </source>
</evidence>
<dbReference type="EMBL" id="LKAM01000002">
    <property type="protein sequence ID" value="KUM49567.1"/>
    <property type="molecule type" value="Genomic_DNA"/>
</dbReference>
<accession>A0A117NIA2</accession>
<protein>
    <submittedName>
        <fullName evidence="1">Uncharacterized protein</fullName>
    </submittedName>
</protein>
<keyword evidence="1" id="KW-0496">Mitochondrion</keyword>